<dbReference type="GO" id="GO:0030686">
    <property type="term" value="C:90S preribosome"/>
    <property type="evidence" value="ECO:0007669"/>
    <property type="project" value="TreeGrafter"/>
</dbReference>
<evidence type="ECO:0000313" key="8">
    <source>
        <dbReference type="Proteomes" id="UP000008672"/>
    </source>
</evidence>
<dbReference type="HOGENOM" id="CLU_054142_0_0_1"/>
<feature type="compositionally biased region" description="Basic and acidic residues" evidence="5">
    <location>
        <begin position="130"/>
        <end position="142"/>
    </location>
</feature>
<name>H3A5U3_LATCH</name>
<reference evidence="7" key="3">
    <citation type="submission" date="2025-09" db="UniProtKB">
        <authorList>
            <consortium name="Ensembl"/>
        </authorList>
    </citation>
    <scope>IDENTIFICATION</scope>
</reference>
<dbReference type="GO" id="GO:0030490">
    <property type="term" value="P:maturation of SSU-rRNA"/>
    <property type="evidence" value="ECO:0007669"/>
    <property type="project" value="TreeGrafter"/>
</dbReference>
<keyword evidence="2" id="KW-0175">Coiled coil</keyword>
<dbReference type="Pfam" id="PF09073">
    <property type="entry name" value="BUD22"/>
    <property type="match status" value="1"/>
</dbReference>
<keyword evidence="8" id="KW-1185">Reference proteome</keyword>
<dbReference type="GO" id="GO:0005634">
    <property type="term" value="C:nucleus"/>
    <property type="evidence" value="ECO:0007669"/>
    <property type="project" value="TreeGrafter"/>
</dbReference>
<feature type="compositionally biased region" description="Polar residues" evidence="5">
    <location>
        <begin position="97"/>
        <end position="106"/>
    </location>
</feature>
<dbReference type="InterPro" id="IPR015158">
    <property type="entry name" value="Bud22_dom"/>
</dbReference>
<dbReference type="OMA" id="CVAERES"/>
<evidence type="ECO:0000256" key="3">
    <source>
        <dbReference type="ARBA" id="ARBA00025646"/>
    </source>
</evidence>
<feature type="compositionally biased region" description="Acidic residues" evidence="5">
    <location>
        <begin position="170"/>
        <end position="183"/>
    </location>
</feature>
<gene>
    <name evidence="7" type="primary">SRFBP1</name>
</gene>
<dbReference type="Proteomes" id="UP000008672">
    <property type="component" value="Unassembled WGS sequence"/>
</dbReference>
<dbReference type="STRING" id="7897.ENSLACP00000005014"/>
<feature type="domain" description="Bud22" evidence="6">
    <location>
        <begin position="285"/>
        <end position="352"/>
    </location>
</feature>
<dbReference type="GeneTree" id="ENSGT00390000006478"/>
<evidence type="ECO:0000313" key="7">
    <source>
        <dbReference type="Ensembl" id="ENSLACP00000005014.1"/>
    </source>
</evidence>
<dbReference type="eggNOG" id="ENOG502QV1I">
    <property type="taxonomic scope" value="Eukaryota"/>
</dbReference>
<evidence type="ECO:0000256" key="5">
    <source>
        <dbReference type="SAM" id="MobiDB-lite"/>
    </source>
</evidence>
<dbReference type="PANTHER" id="PTHR23325:SF1">
    <property type="entry name" value="SERUM RESPONSE FACTOR-BINDING PROTEIN 1"/>
    <property type="match status" value="1"/>
</dbReference>
<feature type="region of interest" description="Disordered" evidence="5">
    <location>
        <begin position="33"/>
        <end position="254"/>
    </location>
</feature>
<organism evidence="7 8">
    <name type="scientific">Latimeria chalumnae</name>
    <name type="common">Coelacanth</name>
    <dbReference type="NCBI Taxonomy" id="7897"/>
    <lineage>
        <taxon>Eukaryota</taxon>
        <taxon>Metazoa</taxon>
        <taxon>Chordata</taxon>
        <taxon>Craniata</taxon>
        <taxon>Vertebrata</taxon>
        <taxon>Euteleostomi</taxon>
        <taxon>Coelacanthiformes</taxon>
        <taxon>Coelacanthidae</taxon>
        <taxon>Latimeria</taxon>
    </lineage>
</organism>
<dbReference type="Bgee" id="ENSLACG00000004456">
    <property type="expression patterns" value="Expressed in pelvic fin and 6 other cell types or tissues"/>
</dbReference>
<evidence type="ECO:0000259" key="6">
    <source>
        <dbReference type="Pfam" id="PF09073"/>
    </source>
</evidence>
<evidence type="ECO:0000256" key="1">
    <source>
        <dbReference type="ARBA" id="ARBA00013459"/>
    </source>
</evidence>
<dbReference type="EMBL" id="AFYH01179898">
    <property type="status" value="NOT_ANNOTATED_CDS"/>
    <property type="molecule type" value="Genomic_DNA"/>
</dbReference>
<dbReference type="EMBL" id="AFYH01179899">
    <property type="status" value="NOT_ANNOTATED_CDS"/>
    <property type="molecule type" value="Genomic_DNA"/>
</dbReference>
<dbReference type="Ensembl" id="ENSLACT00000005058.1">
    <property type="protein sequence ID" value="ENSLACP00000005014.1"/>
    <property type="gene ID" value="ENSLACG00000004456.1"/>
</dbReference>
<sequence length="353" mass="39656">PNSTSAERAIARVVSHPLISKKIADIKASIKAFKEARQKPSAGQKPQESKLGESATLEPSQLAHDEFGADEENTEQPTAGTLPGSRNKKEKVKHDASLNSSTTVNSWREPAQKSVVKEELSARGGSLECVAERESRIQDDVQLKTVQFGKQHEKSQEKATSENDSSGTEESGDEEKEYFDDSTEERFYNQSSGTENSGDDDDDFFIGKVRRTKKKRMESDSASHEEKQDSIQSSIVNVPKGAEGETRADTECSKQNLKQMKLKSMFCGSLSGSKVQKKKDKKGKPQLKGKQFPSLMMSILLQNFFFQKFKKKRKRTQKRSQQPIHPSWEASRKLKEQQSQITAFQGKKIRFDD</sequence>
<protein>
    <recommendedName>
        <fullName evidence="1">Serum response factor-binding protein 1</fullName>
    </recommendedName>
    <alternativeName>
        <fullName evidence="4">SRF-dependent transcription regulation-associated protein</fullName>
    </alternativeName>
</protein>
<evidence type="ECO:0000256" key="2">
    <source>
        <dbReference type="ARBA" id="ARBA00023054"/>
    </source>
</evidence>
<proteinExistence type="predicted"/>
<reference evidence="7" key="2">
    <citation type="submission" date="2025-08" db="UniProtKB">
        <authorList>
            <consortium name="Ensembl"/>
        </authorList>
    </citation>
    <scope>IDENTIFICATION</scope>
</reference>
<feature type="compositionally biased region" description="Basic and acidic residues" evidence="5">
    <location>
        <begin position="242"/>
        <end position="252"/>
    </location>
</feature>
<comment type="function">
    <text evidence="3">May be involved in regulating transcriptional activation of cardiac genes during the aging process. May play a role in biosynthesis and/or processing of SLC2A4 in adipose cells.</text>
</comment>
<reference evidence="8" key="1">
    <citation type="submission" date="2011-08" db="EMBL/GenBank/DDBJ databases">
        <title>The draft genome of Latimeria chalumnae.</title>
        <authorList>
            <person name="Di Palma F."/>
            <person name="Alfoldi J."/>
            <person name="Johnson J."/>
            <person name="Berlin A."/>
            <person name="Gnerre S."/>
            <person name="Jaffe D."/>
            <person name="MacCallum I."/>
            <person name="Young S."/>
            <person name="Walker B.J."/>
            <person name="Lander E."/>
            <person name="Lindblad-Toh K."/>
        </authorList>
    </citation>
    <scope>NUCLEOTIDE SEQUENCE [LARGE SCALE GENOMIC DNA]</scope>
    <source>
        <strain evidence="8">Wild caught</strain>
    </source>
</reference>
<feature type="compositionally biased region" description="Basic and acidic residues" evidence="5">
    <location>
        <begin position="150"/>
        <end position="161"/>
    </location>
</feature>
<feature type="compositionally biased region" description="Basic and acidic residues" evidence="5">
    <location>
        <begin position="217"/>
        <end position="229"/>
    </location>
</feature>
<dbReference type="EMBL" id="AFYH01179895">
    <property type="status" value="NOT_ANNOTATED_CDS"/>
    <property type="molecule type" value="Genomic_DNA"/>
</dbReference>
<accession>H3A5U3</accession>
<dbReference type="FunCoup" id="H3A5U3">
    <property type="interactions" value="2727"/>
</dbReference>
<dbReference type="EMBL" id="AFYH01179896">
    <property type="status" value="NOT_ANNOTATED_CDS"/>
    <property type="molecule type" value="Genomic_DNA"/>
</dbReference>
<dbReference type="InterPro" id="IPR037393">
    <property type="entry name" value="Bud22/SRFB1"/>
</dbReference>
<dbReference type="AlphaFoldDB" id="H3A5U3"/>
<dbReference type="EMBL" id="AFYH01179897">
    <property type="status" value="NOT_ANNOTATED_CDS"/>
    <property type="molecule type" value="Genomic_DNA"/>
</dbReference>
<evidence type="ECO:0000256" key="4">
    <source>
        <dbReference type="ARBA" id="ARBA00033254"/>
    </source>
</evidence>
<feature type="region of interest" description="Disordered" evidence="5">
    <location>
        <begin position="311"/>
        <end position="353"/>
    </location>
</feature>
<dbReference type="PANTHER" id="PTHR23325">
    <property type="entry name" value="SERUM RESPONSE FACTOR-BINDING"/>
    <property type="match status" value="1"/>
</dbReference>
<dbReference type="InParanoid" id="H3A5U3"/>